<gene>
    <name evidence="7" type="ORF">D7V89_08555</name>
</gene>
<dbReference type="Proteomes" id="UP000273889">
    <property type="component" value="Unassembled WGS sequence"/>
</dbReference>
<dbReference type="Pfam" id="PF17802">
    <property type="entry name" value="SpaA"/>
    <property type="match status" value="4"/>
</dbReference>
<dbReference type="SMART" id="SM00635">
    <property type="entry name" value="BID_2"/>
    <property type="match status" value="1"/>
</dbReference>
<accession>A0AB37NXN4</accession>
<evidence type="ECO:0000256" key="3">
    <source>
        <dbReference type="ARBA" id="ARBA00022729"/>
    </source>
</evidence>
<evidence type="ECO:0000313" key="8">
    <source>
        <dbReference type="Proteomes" id="UP000273889"/>
    </source>
</evidence>
<feature type="signal peptide" evidence="5">
    <location>
        <begin position="1"/>
        <end position="44"/>
    </location>
</feature>
<name>A0AB37NXN4_9BIFI</name>
<sequence>MRMKHGSDHGPTISMKPRLLAAFTAVAMMFATAVPALMPRTAQAANTYQDVGGACKPSTGSIGDLNATGTEDKGVATWVGRDMYIGDKPAAQDAEVALTGTMTSGLKPAGSYAVEAEGLTLVKGKLAINQVKNSWEYGGNSPGFRFGAVGFGGNYRPADGNTALAVAGQGSLITNMRPNPSNSYTYAGETVGAWTHGGWVGSAIVDNEPSGPYFTASLAGPSSWWISKPTNWNTSIMRNQNEFSPNGNVVNGYGYWGKTAPFKLTYKSKTTPLDGVTTNYLNYKDGKDYGQVIAGQSDQFSKLKANGTTDSTGSITSGTIDRHRYNYDGNQTKLGVKIQYSNDNKEKVVKFTGTGKPEDTMQVFSVTDADLSSDGFSGTGFEFENIPVIGTYTDQNGHDRNIYASVVVNVNGDADFHNGWSFKWNGVEIGEGYYNNSAHRDAYDDAASSIMWNFYNANKVTIRGGMIKANHATWLSEGTTVTEKSSEPGMSNYITSDDPAAAMIGSIMVPRGSFDDHVTTNGRVWVGKDFMMNSPYPIQLKDGGDWTPSNVTDNEQTPTASIIAMDMERHNFGWSASVNTACSVIAWNKVDQSDKPLGSTSWGIYKTPSAAAKHATTFDAGLIRYVTDDDMSTDQASDTPGRIEINNLTPEANYYIRELDTHNAQYELNPYIYKIAAGKSENDNPTGNPYTAIAAVYKVTNATNGEVVEITGSDEAKQLLNGKIVNKSNGFDIEWGKTERGKTEGLEGSEWILSQGDNQWVIRDDGTPIESITIQQNNNPVTALEGTQGTTITGLKAVVSPAEANQKVTWSAAPEGYVDVVQMENGTTSVVLRGKPDTGQVVLTATAADGKTNSVTITITSPQVKSIEINPKSATIQVGQTQQFTAVVKDTNEQELDVTPTWSVEKSAVAGISADGTVIGKTAGTTKVYAEFGGQRAEATIEVKSNAPAKATTVYVNWEGQSTVYINYKLSSSEQWVEGKLMDSASCDPQFKQFTIPAQSEEKVLIYFSNSSDKPTAWKNAVAHTPDAYKEKEGNALQFKLTTDGTPWRIWNDGWVEHQAPDGCPARNAAPRKAKVARAGTNSEWSHIDTTGWGDDKKLADQNPATGKFKVSGLKPGKYTLQENVAPEGYFVNPTEYEITIAEDGTVTWNPEPTKDTNGLHWIEDIPTEFSWTKVDAGYSPDNTDPKRNPIAGSKWKLEKFKAPATAGANGTYETDIAEIKDCTSDDQSGCATDKDSEAGKFKLTGLALGKYRLVETEAPTGYTKLDTYYYFELSTMDPVNPLPVKWTAGDKDSWDKQTGSYNGTTAKSEKAVEVNAAPNYRSLGDVYWGKVSSELNSENHHVYLGGSAWEVTYTPATSDGGQSVTVQIADCVKSGGKETGTCTAAKDNPAWAYDAYPAEGRIGFRNLPWGTYTMKETKAPDGYYADPTAVYTFTVNAGSYENVPIYKSDGTEIDKPHNPEGAQLPEYPNQVISNEPGVVLPATGGEGNTLIVLFGFALIAISMVGCGVAMRKRI</sequence>
<proteinExistence type="inferred from homology"/>
<dbReference type="InterPro" id="IPR003343">
    <property type="entry name" value="Big_2"/>
</dbReference>
<keyword evidence="2" id="KW-0964">Secreted</keyword>
<evidence type="ECO:0000256" key="2">
    <source>
        <dbReference type="ARBA" id="ARBA00022525"/>
    </source>
</evidence>
<keyword evidence="4" id="KW-1133">Transmembrane helix</keyword>
<comment type="caution">
    <text evidence="7">The sequence shown here is derived from an EMBL/GenBank/DDBJ whole genome shotgun (WGS) entry which is preliminary data.</text>
</comment>
<evidence type="ECO:0000256" key="1">
    <source>
        <dbReference type="ARBA" id="ARBA00007257"/>
    </source>
</evidence>
<feature type="domain" description="BIG2" evidence="6">
    <location>
        <begin position="863"/>
        <end position="942"/>
    </location>
</feature>
<keyword evidence="4" id="KW-0812">Transmembrane</keyword>
<organism evidence="7 8">
    <name type="scientific">Bifidobacterium pseudolongum</name>
    <dbReference type="NCBI Taxonomy" id="1694"/>
    <lineage>
        <taxon>Bacteria</taxon>
        <taxon>Bacillati</taxon>
        <taxon>Actinomycetota</taxon>
        <taxon>Actinomycetes</taxon>
        <taxon>Bifidobacteriales</taxon>
        <taxon>Bifidobacteriaceae</taxon>
        <taxon>Bifidobacterium</taxon>
    </lineage>
</organism>
<dbReference type="GO" id="GO:0005975">
    <property type="term" value="P:carbohydrate metabolic process"/>
    <property type="evidence" value="ECO:0007669"/>
    <property type="project" value="UniProtKB-ARBA"/>
</dbReference>
<dbReference type="RefSeq" id="WP_120359839.1">
    <property type="nucleotide sequence ID" value="NZ_JBCLSL010000017.1"/>
</dbReference>
<keyword evidence="3 5" id="KW-0732">Signal</keyword>
<dbReference type="Gene3D" id="2.60.40.1080">
    <property type="match status" value="1"/>
</dbReference>
<feature type="transmembrane region" description="Helical" evidence="4">
    <location>
        <begin position="1491"/>
        <end position="1511"/>
    </location>
</feature>
<feature type="chain" id="PRO_5044279751" evidence="5">
    <location>
        <begin position="45"/>
        <end position="1515"/>
    </location>
</feature>
<dbReference type="PANTHER" id="PTHR36108:SF13">
    <property type="entry name" value="COLOSSIN-B-RELATED"/>
    <property type="match status" value="1"/>
</dbReference>
<dbReference type="Gene3D" id="2.60.40.10">
    <property type="entry name" value="Immunoglobulins"/>
    <property type="match status" value="4"/>
</dbReference>
<evidence type="ECO:0000313" key="7">
    <source>
        <dbReference type="EMBL" id="RKI87067.1"/>
    </source>
</evidence>
<dbReference type="InterPro" id="IPR013783">
    <property type="entry name" value="Ig-like_fold"/>
</dbReference>
<dbReference type="PANTHER" id="PTHR36108">
    <property type="entry name" value="COLOSSIN-B-RELATED"/>
    <property type="match status" value="1"/>
</dbReference>
<dbReference type="Pfam" id="PF02368">
    <property type="entry name" value="Big_2"/>
    <property type="match status" value="1"/>
</dbReference>
<comment type="similarity">
    <text evidence="1">Belongs to the serine-aspartate repeat-containing protein (SDr) family.</text>
</comment>
<dbReference type="InterPro" id="IPR008964">
    <property type="entry name" value="Invasin/intimin_cell_adhesion"/>
</dbReference>
<evidence type="ECO:0000256" key="4">
    <source>
        <dbReference type="SAM" id="Phobius"/>
    </source>
</evidence>
<dbReference type="EMBL" id="RAYV01000017">
    <property type="protein sequence ID" value="RKI87067.1"/>
    <property type="molecule type" value="Genomic_DNA"/>
</dbReference>
<protein>
    <submittedName>
        <fullName evidence="7">LPXTG cell wall anchor domain-containing protein</fullName>
    </submittedName>
</protein>
<keyword evidence="4" id="KW-0472">Membrane</keyword>
<dbReference type="InterPro" id="IPR041033">
    <property type="entry name" value="SpaA_PFL_dom_1"/>
</dbReference>
<dbReference type="SUPFAM" id="SSF49373">
    <property type="entry name" value="Invasin/intimin cell-adhesion fragments"/>
    <property type="match status" value="1"/>
</dbReference>
<evidence type="ECO:0000256" key="5">
    <source>
        <dbReference type="SAM" id="SignalP"/>
    </source>
</evidence>
<evidence type="ECO:0000259" key="6">
    <source>
        <dbReference type="SMART" id="SM00635"/>
    </source>
</evidence>
<dbReference type="NCBIfam" id="TIGR01167">
    <property type="entry name" value="LPXTG_anchor"/>
    <property type="match status" value="1"/>
</dbReference>
<reference evidence="7 8" key="1">
    <citation type="submission" date="2018-09" db="EMBL/GenBank/DDBJ databases">
        <title>Murine metabolic-syndrome-specific gut microbial biobank.</title>
        <authorList>
            <person name="Liu C."/>
        </authorList>
    </citation>
    <scope>NUCLEOTIDE SEQUENCE [LARGE SCALE GENOMIC DNA]</scope>
    <source>
        <strain evidence="7 8">WYJ21-P61</strain>
    </source>
</reference>